<gene>
    <name evidence="2" type="ORF">GCM10023091_17270</name>
</gene>
<keyword evidence="3" id="KW-1185">Reference proteome</keyword>
<keyword evidence="2" id="KW-0418">Kinase</keyword>
<dbReference type="Pfam" id="PF01712">
    <property type="entry name" value="dNK"/>
    <property type="match status" value="1"/>
</dbReference>
<comment type="caution">
    <text evidence="2">The sequence shown here is derived from an EMBL/GenBank/DDBJ whole genome shotgun (WGS) entry which is preliminary data.</text>
</comment>
<dbReference type="InterPro" id="IPR027417">
    <property type="entry name" value="P-loop_NTPase"/>
</dbReference>
<dbReference type="Proteomes" id="UP001501508">
    <property type="component" value="Unassembled WGS sequence"/>
</dbReference>
<accession>A0ABP8LXU0</accession>
<evidence type="ECO:0000259" key="1">
    <source>
        <dbReference type="Pfam" id="PF01712"/>
    </source>
</evidence>
<dbReference type="InterPro" id="IPR002624">
    <property type="entry name" value="DCK/DGK"/>
</dbReference>
<dbReference type="InterPro" id="IPR050566">
    <property type="entry name" value="Deoxyribonucleoside_kinase"/>
</dbReference>
<dbReference type="EMBL" id="BAABEY010000018">
    <property type="protein sequence ID" value="GAA4437697.1"/>
    <property type="molecule type" value="Genomic_DNA"/>
</dbReference>
<organism evidence="2 3">
    <name type="scientific">Ravibacter arvi</name>
    <dbReference type="NCBI Taxonomy" id="2051041"/>
    <lineage>
        <taxon>Bacteria</taxon>
        <taxon>Pseudomonadati</taxon>
        <taxon>Bacteroidota</taxon>
        <taxon>Cytophagia</taxon>
        <taxon>Cytophagales</taxon>
        <taxon>Spirosomataceae</taxon>
        <taxon>Ravibacter</taxon>
    </lineage>
</organism>
<dbReference type="RefSeq" id="WP_345028032.1">
    <property type="nucleotide sequence ID" value="NZ_BAABEY010000018.1"/>
</dbReference>
<keyword evidence="2" id="KW-0808">Transferase</keyword>
<dbReference type="Gene3D" id="3.40.50.300">
    <property type="entry name" value="P-loop containing nucleotide triphosphate hydrolases"/>
    <property type="match status" value="1"/>
</dbReference>
<evidence type="ECO:0000313" key="2">
    <source>
        <dbReference type="EMBL" id="GAA4437697.1"/>
    </source>
</evidence>
<protein>
    <submittedName>
        <fullName evidence="2">Deoxynucleoside kinase</fullName>
    </submittedName>
</protein>
<dbReference type="PIRSF" id="PIRSF000705">
    <property type="entry name" value="DNK"/>
    <property type="match status" value="1"/>
</dbReference>
<dbReference type="PANTHER" id="PTHR10513">
    <property type="entry name" value="DEOXYNUCLEOSIDE KINASE"/>
    <property type="match status" value="1"/>
</dbReference>
<reference evidence="3" key="1">
    <citation type="journal article" date="2019" name="Int. J. Syst. Evol. Microbiol.">
        <title>The Global Catalogue of Microorganisms (GCM) 10K type strain sequencing project: providing services to taxonomists for standard genome sequencing and annotation.</title>
        <authorList>
            <consortium name="The Broad Institute Genomics Platform"/>
            <consortium name="The Broad Institute Genome Sequencing Center for Infectious Disease"/>
            <person name="Wu L."/>
            <person name="Ma J."/>
        </authorList>
    </citation>
    <scope>NUCLEOTIDE SEQUENCE [LARGE SCALE GENOMIC DNA]</scope>
    <source>
        <strain evidence="3">JCM 31920</strain>
    </source>
</reference>
<name>A0ABP8LXU0_9BACT</name>
<sequence>MHIAITGNIGAGKTTLAAMLGEHYNWGVLYEAVENNPYLADFYKDMKRWSFNLQIFFINSRFEQIQKIRGLTYTTIVQDRTIFEDAFIFARNLFDSGMMEERDYQSYKMLFNTIVKAVPAPDLMIYLKADLPKLKSQIAKRGRDFESSISDEYLLNLNRYYEEFVKSYDHGRLITIDVNQMDFANNEDDFAQIRTLLDKELFY</sequence>
<feature type="domain" description="Deoxynucleoside kinase" evidence="1">
    <location>
        <begin position="3"/>
        <end position="197"/>
    </location>
</feature>
<proteinExistence type="predicted"/>
<dbReference type="CDD" id="cd01673">
    <property type="entry name" value="dNK"/>
    <property type="match status" value="1"/>
</dbReference>
<dbReference type="PANTHER" id="PTHR10513:SF35">
    <property type="entry name" value="DEOXYADENOSINE KINASE"/>
    <property type="match status" value="1"/>
</dbReference>
<dbReference type="GO" id="GO:0016301">
    <property type="term" value="F:kinase activity"/>
    <property type="evidence" value="ECO:0007669"/>
    <property type="project" value="UniProtKB-KW"/>
</dbReference>
<evidence type="ECO:0000313" key="3">
    <source>
        <dbReference type="Proteomes" id="UP001501508"/>
    </source>
</evidence>
<dbReference type="SUPFAM" id="SSF52540">
    <property type="entry name" value="P-loop containing nucleoside triphosphate hydrolases"/>
    <property type="match status" value="1"/>
</dbReference>
<dbReference type="InterPro" id="IPR031314">
    <property type="entry name" value="DNK_dom"/>
</dbReference>